<dbReference type="Pfam" id="PF00560">
    <property type="entry name" value="LRR_1"/>
    <property type="match status" value="2"/>
</dbReference>
<comment type="caution">
    <text evidence="7">The sequence shown here is derived from an EMBL/GenBank/DDBJ whole genome shotgun (WGS) entry which is preliminary data.</text>
</comment>
<evidence type="ECO:0000256" key="2">
    <source>
        <dbReference type="ARBA" id="ARBA00022692"/>
    </source>
</evidence>
<organism evidence="7 8">
    <name type="scientific">Carnegiea gigantea</name>
    <dbReference type="NCBI Taxonomy" id="171969"/>
    <lineage>
        <taxon>Eukaryota</taxon>
        <taxon>Viridiplantae</taxon>
        <taxon>Streptophyta</taxon>
        <taxon>Embryophyta</taxon>
        <taxon>Tracheophyta</taxon>
        <taxon>Spermatophyta</taxon>
        <taxon>Magnoliopsida</taxon>
        <taxon>eudicotyledons</taxon>
        <taxon>Gunneridae</taxon>
        <taxon>Pentapetalae</taxon>
        <taxon>Caryophyllales</taxon>
        <taxon>Cactineae</taxon>
        <taxon>Cactaceae</taxon>
        <taxon>Cactoideae</taxon>
        <taxon>Echinocereeae</taxon>
        <taxon>Carnegiea</taxon>
    </lineage>
</organism>
<keyword evidence="8" id="KW-1185">Reference proteome</keyword>
<dbReference type="SUPFAM" id="SSF52058">
    <property type="entry name" value="L domain-like"/>
    <property type="match status" value="1"/>
</dbReference>
<keyword evidence="5" id="KW-0472">Membrane</keyword>
<proteinExistence type="predicted"/>
<keyword evidence="3" id="KW-0732">Signal</keyword>
<dbReference type="PANTHER" id="PTHR48063:SF112">
    <property type="entry name" value="RECEPTOR LIKE PROTEIN 30-LIKE"/>
    <property type="match status" value="1"/>
</dbReference>
<evidence type="ECO:0000256" key="5">
    <source>
        <dbReference type="ARBA" id="ARBA00023136"/>
    </source>
</evidence>
<dbReference type="GO" id="GO:0016020">
    <property type="term" value="C:membrane"/>
    <property type="evidence" value="ECO:0007669"/>
    <property type="project" value="UniProtKB-SubCell"/>
</dbReference>
<comment type="subcellular location">
    <subcellularLocation>
        <location evidence="1">Membrane</location>
        <topology evidence="1">Single-pass type I membrane protein</topology>
    </subcellularLocation>
</comment>
<dbReference type="InterPro" id="IPR046956">
    <property type="entry name" value="RLP23-like"/>
</dbReference>
<accession>A0A9Q1KGY3</accession>
<dbReference type="Proteomes" id="UP001153076">
    <property type="component" value="Unassembled WGS sequence"/>
</dbReference>
<evidence type="ECO:0000313" key="8">
    <source>
        <dbReference type="Proteomes" id="UP001153076"/>
    </source>
</evidence>
<gene>
    <name evidence="7" type="ORF">Cgig2_004252</name>
</gene>
<keyword evidence="4" id="KW-1133">Transmembrane helix</keyword>
<name>A0A9Q1KGY3_9CARY</name>
<dbReference type="PANTHER" id="PTHR48063">
    <property type="entry name" value="LRR RECEPTOR-LIKE KINASE"/>
    <property type="match status" value="1"/>
</dbReference>
<keyword evidence="6" id="KW-0325">Glycoprotein</keyword>
<dbReference type="Gene3D" id="3.80.10.10">
    <property type="entry name" value="Ribonuclease Inhibitor"/>
    <property type="match status" value="2"/>
</dbReference>
<dbReference type="OrthoDB" id="676979at2759"/>
<sequence>METIELILNKEDSSNHDCPSNTTSRMTKLEVLDAYNNNFSGPLPGLVNLNQLEYLNVGGNYFLGEVPSFIKASKVGGFSSKWEFSGNSLWILVVLRAPSLRLLAKNSLLGHIPTDMFNLTSLKELDLAVKEPTGRTPECFSQLKQLGLLNLFENKMDGPIPGSIGELPNLCWLGLWSNNFDFGLPQYLGWRGDL</sequence>
<reference evidence="7" key="1">
    <citation type="submission" date="2022-04" db="EMBL/GenBank/DDBJ databases">
        <title>Carnegiea gigantea Genome sequencing and assembly v2.</title>
        <authorList>
            <person name="Copetti D."/>
            <person name="Sanderson M.J."/>
            <person name="Burquez A."/>
            <person name="Wojciechowski M.F."/>
        </authorList>
    </citation>
    <scope>NUCLEOTIDE SEQUENCE</scope>
    <source>
        <strain evidence="7">SGP5-SGP5p</strain>
        <tissue evidence="7">Aerial part</tissue>
    </source>
</reference>
<evidence type="ECO:0000256" key="6">
    <source>
        <dbReference type="ARBA" id="ARBA00023180"/>
    </source>
</evidence>
<evidence type="ECO:0000256" key="3">
    <source>
        <dbReference type="ARBA" id="ARBA00022729"/>
    </source>
</evidence>
<evidence type="ECO:0000256" key="4">
    <source>
        <dbReference type="ARBA" id="ARBA00022989"/>
    </source>
</evidence>
<evidence type="ECO:0000256" key="1">
    <source>
        <dbReference type="ARBA" id="ARBA00004479"/>
    </source>
</evidence>
<evidence type="ECO:0000313" key="7">
    <source>
        <dbReference type="EMBL" id="KAJ8443047.1"/>
    </source>
</evidence>
<dbReference type="InterPro" id="IPR032675">
    <property type="entry name" value="LRR_dom_sf"/>
</dbReference>
<protein>
    <submittedName>
        <fullName evidence="7">Uncharacterized protein</fullName>
    </submittedName>
</protein>
<keyword evidence="2" id="KW-0812">Transmembrane</keyword>
<dbReference type="InterPro" id="IPR001611">
    <property type="entry name" value="Leu-rich_rpt"/>
</dbReference>
<dbReference type="AlphaFoldDB" id="A0A9Q1KGY3"/>
<dbReference type="EMBL" id="JAKOGI010000127">
    <property type="protein sequence ID" value="KAJ8443047.1"/>
    <property type="molecule type" value="Genomic_DNA"/>
</dbReference>